<dbReference type="InterPro" id="IPR028939">
    <property type="entry name" value="P5C_Rdtase_cat_N"/>
</dbReference>
<proteinExistence type="predicted"/>
<name>H1HJ86_9BACT</name>
<sequence length="262" mass="29131">MRIVLIGSGNLATNLGVALKNAGHQIVQVYSRTMEHAHELATRLGAVPTHQIEQVSDNADVYILSLKDSVLQNILPTLCKGKSDKIFLHTAGSLPMDVFAGFAVHYGVFYPMQTFSKERLVDFKAIPCFIEACDAPTRDLLQALSRSITTKVYPLSSADRQYLHLAAVFSCNFVNHCYAISSELLARHHIPFSVMLPLIDETARKVHSLLPSDAQTGPAVRYDENVIERQKALLSDEPSWANIYKQMTASIHQTATTKREHD</sequence>
<evidence type="ECO:0000259" key="2">
    <source>
        <dbReference type="Pfam" id="PF10728"/>
    </source>
</evidence>
<feature type="domain" description="Pyrroline-5-carboxylate reductase catalytic N-terminal" evidence="1">
    <location>
        <begin position="2"/>
        <end position="86"/>
    </location>
</feature>
<dbReference type="Proteomes" id="UP000003167">
    <property type="component" value="Unassembled WGS sequence"/>
</dbReference>
<dbReference type="InterPro" id="IPR018931">
    <property type="entry name" value="DUF2520"/>
</dbReference>
<comment type="caution">
    <text evidence="3">The sequence shown here is derived from an EMBL/GenBank/DDBJ whole genome shotgun (WGS) entry which is preliminary data.</text>
</comment>
<organism evidence="3 4">
    <name type="scientific">Segatella maculosa OT 289</name>
    <dbReference type="NCBI Taxonomy" id="999422"/>
    <lineage>
        <taxon>Bacteria</taxon>
        <taxon>Pseudomonadati</taxon>
        <taxon>Bacteroidota</taxon>
        <taxon>Bacteroidia</taxon>
        <taxon>Bacteroidales</taxon>
        <taxon>Prevotellaceae</taxon>
        <taxon>Segatella</taxon>
    </lineage>
</organism>
<dbReference type="STRING" id="999422.HMPREF9944_00230"/>
<evidence type="ECO:0000313" key="3">
    <source>
        <dbReference type="EMBL" id="EHO74085.1"/>
    </source>
</evidence>
<accession>H1HJ86</accession>
<dbReference type="PATRIC" id="fig|999422.3.peg.221"/>
<dbReference type="OrthoDB" id="9810755at2"/>
<evidence type="ECO:0000313" key="4">
    <source>
        <dbReference type="Proteomes" id="UP000003167"/>
    </source>
</evidence>
<dbReference type="HOGENOM" id="CLU_055635_1_1_10"/>
<dbReference type="EMBL" id="AGEK01000012">
    <property type="protein sequence ID" value="EHO74085.1"/>
    <property type="molecule type" value="Genomic_DNA"/>
</dbReference>
<dbReference type="InterPro" id="IPR036291">
    <property type="entry name" value="NAD(P)-bd_dom_sf"/>
</dbReference>
<dbReference type="RefSeq" id="WP_008563839.1">
    <property type="nucleotide sequence ID" value="NZ_JH594500.1"/>
</dbReference>
<dbReference type="PANTHER" id="PTHR40459">
    <property type="entry name" value="CONSERVED HYPOTHETICAL ALANINE AND LEUCINE RICH PROTEIN"/>
    <property type="match status" value="1"/>
</dbReference>
<evidence type="ECO:0008006" key="5">
    <source>
        <dbReference type="Google" id="ProtNLM"/>
    </source>
</evidence>
<dbReference type="SUPFAM" id="SSF51735">
    <property type="entry name" value="NAD(P)-binding Rossmann-fold domains"/>
    <property type="match status" value="1"/>
</dbReference>
<dbReference type="Gene3D" id="3.40.50.720">
    <property type="entry name" value="NAD(P)-binding Rossmann-like Domain"/>
    <property type="match status" value="1"/>
</dbReference>
<protein>
    <recommendedName>
        <fullName evidence="5">DUF2520 domain-containing protein</fullName>
    </recommendedName>
</protein>
<gene>
    <name evidence="3" type="ORF">HMPREF9944_00230</name>
</gene>
<dbReference type="InterPro" id="IPR037108">
    <property type="entry name" value="TM1727-like_C_sf"/>
</dbReference>
<dbReference type="Pfam" id="PF03807">
    <property type="entry name" value="F420_oxidored"/>
    <property type="match status" value="1"/>
</dbReference>
<reference evidence="3 4" key="1">
    <citation type="submission" date="2011-12" db="EMBL/GenBank/DDBJ databases">
        <title>The Genome Sequence of Prevotella maculosa OT 289.</title>
        <authorList>
            <consortium name="The Broad Institute Genome Sequencing Platform"/>
            <person name="Earl A."/>
            <person name="Ward D."/>
            <person name="Feldgarden M."/>
            <person name="Gevers D."/>
            <person name="Izard J."/>
            <person name="Blanton J.M."/>
            <person name="Mathney J."/>
            <person name="Tanner A.C."/>
            <person name="Dewhirst F.E."/>
            <person name="Young S.K."/>
            <person name="Zeng Q."/>
            <person name="Gargeya S."/>
            <person name="Fitzgerald M."/>
            <person name="Haas B."/>
            <person name="Abouelleil A."/>
            <person name="Alvarado L."/>
            <person name="Arachchi H.M."/>
            <person name="Berlin A."/>
            <person name="Chapman S.B."/>
            <person name="Gearin G."/>
            <person name="Goldberg J."/>
            <person name="Griggs A."/>
            <person name="Gujja S."/>
            <person name="Hansen M."/>
            <person name="Heiman D."/>
            <person name="Howarth C."/>
            <person name="Larimer J."/>
            <person name="Lui A."/>
            <person name="MacDonald P.J.P."/>
            <person name="McCowen C."/>
            <person name="Montmayeur A."/>
            <person name="Murphy C."/>
            <person name="Neiman D."/>
            <person name="Pearson M."/>
            <person name="Priest M."/>
            <person name="Roberts A."/>
            <person name="Saif S."/>
            <person name="Shea T."/>
            <person name="Sisk P."/>
            <person name="Stolte C."/>
            <person name="Sykes S."/>
            <person name="Wortman J."/>
            <person name="Nusbaum C."/>
            <person name="Birren B."/>
        </authorList>
    </citation>
    <scope>NUCLEOTIDE SEQUENCE [LARGE SCALE GENOMIC DNA]</scope>
    <source>
        <strain evidence="3 4">OT 289</strain>
    </source>
</reference>
<evidence type="ECO:0000259" key="1">
    <source>
        <dbReference type="Pfam" id="PF03807"/>
    </source>
</evidence>
<dbReference type="AlphaFoldDB" id="H1HJ86"/>
<dbReference type="Pfam" id="PF10728">
    <property type="entry name" value="DUF2520"/>
    <property type="match status" value="1"/>
</dbReference>
<dbReference type="Gene3D" id="1.10.1040.20">
    <property type="entry name" value="ProC-like, C-terminal domain"/>
    <property type="match status" value="1"/>
</dbReference>
<keyword evidence="4" id="KW-1185">Reference proteome</keyword>
<dbReference type="InterPro" id="IPR008927">
    <property type="entry name" value="6-PGluconate_DH-like_C_sf"/>
</dbReference>
<dbReference type="SUPFAM" id="SSF48179">
    <property type="entry name" value="6-phosphogluconate dehydrogenase C-terminal domain-like"/>
    <property type="match status" value="1"/>
</dbReference>
<dbReference type="PANTHER" id="PTHR40459:SF1">
    <property type="entry name" value="CONSERVED HYPOTHETICAL ALANINE AND LEUCINE RICH PROTEIN"/>
    <property type="match status" value="1"/>
</dbReference>
<feature type="domain" description="DUF2520" evidence="2">
    <location>
        <begin position="126"/>
        <end position="250"/>
    </location>
</feature>